<dbReference type="InterPro" id="IPR013783">
    <property type="entry name" value="Ig-like_fold"/>
</dbReference>
<organism evidence="2">
    <name type="scientific">Hydatigena taeniaeformis</name>
    <name type="common">Feline tapeworm</name>
    <name type="synonym">Taenia taeniaeformis</name>
    <dbReference type="NCBI Taxonomy" id="6205"/>
    <lineage>
        <taxon>Eukaryota</taxon>
        <taxon>Metazoa</taxon>
        <taxon>Spiralia</taxon>
        <taxon>Lophotrochozoa</taxon>
        <taxon>Platyhelminthes</taxon>
        <taxon>Cestoda</taxon>
        <taxon>Eucestoda</taxon>
        <taxon>Cyclophyllidea</taxon>
        <taxon>Taeniidae</taxon>
        <taxon>Hydatigera</taxon>
    </lineage>
</organism>
<dbReference type="Gene3D" id="2.60.40.10">
    <property type="entry name" value="Immunoglobulins"/>
    <property type="match status" value="1"/>
</dbReference>
<evidence type="ECO:0000256" key="1">
    <source>
        <dbReference type="SAM" id="SignalP"/>
    </source>
</evidence>
<protein>
    <submittedName>
        <fullName evidence="2">Fibronectin type-III domain-containing protein</fullName>
    </submittedName>
</protein>
<feature type="signal peptide" evidence="1">
    <location>
        <begin position="1"/>
        <end position="18"/>
    </location>
</feature>
<name>A0A0R3WPZ4_HYDTA</name>
<feature type="chain" id="PRO_5006450330" evidence="1">
    <location>
        <begin position="19"/>
        <end position="285"/>
    </location>
</feature>
<evidence type="ECO:0000313" key="2">
    <source>
        <dbReference type="WBParaSite" id="TTAC_0000283401-mRNA-1"/>
    </source>
</evidence>
<dbReference type="InterPro" id="IPR036116">
    <property type="entry name" value="FN3_sf"/>
</dbReference>
<dbReference type="CDD" id="cd00063">
    <property type="entry name" value="FN3"/>
    <property type="match status" value="1"/>
</dbReference>
<dbReference type="InterPro" id="IPR003961">
    <property type="entry name" value="FN3_dom"/>
</dbReference>
<reference evidence="2" key="1">
    <citation type="submission" date="2017-02" db="UniProtKB">
        <authorList>
            <consortium name="WormBaseParasite"/>
        </authorList>
    </citation>
    <scope>IDENTIFICATION</scope>
</reference>
<proteinExistence type="predicted"/>
<dbReference type="SUPFAM" id="SSF49265">
    <property type="entry name" value="Fibronectin type III"/>
    <property type="match status" value="1"/>
</dbReference>
<sequence length="285" mass="31277">LAKIVLFLVAVWITVVKILSVVRDVSQVLAVQATLAFPPVKPDCEHKCSCTPENRCSHINGNCIPPNHCTLDRTGPGCQIVRSKLTTSPTLEFTCTSLTISWSVFNKSIDSGIPDVRKYRLELRSDTSTNFTEVRTVSREQIAGAVHSVVYSDVKPGERYWARVVPIFYLDMGGGDGYLEEGIASPPSREAFIPKGERPTGPRNCALVGLAGRWVVFRWDHGLNFCGLGELMGYELQLTSFGGEGDGATEGEMVVKSYRTDTLTTAIVAADLTPATKYRAKWTTR</sequence>
<dbReference type="AlphaFoldDB" id="A0A0R3WPZ4"/>
<dbReference type="WBParaSite" id="TTAC_0000283401-mRNA-1">
    <property type="protein sequence ID" value="TTAC_0000283401-mRNA-1"/>
    <property type="gene ID" value="TTAC_0000283401"/>
</dbReference>
<keyword evidence="1" id="KW-0732">Signal</keyword>
<accession>A0A0R3WPZ4</accession>
<dbReference type="STRING" id="6205.A0A0R3WPZ4"/>